<comment type="subcellular location">
    <subcellularLocation>
        <location evidence="2">Cytoplasm</location>
    </subcellularLocation>
</comment>
<keyword evidence="7" id="KW-0328">Glycosyltransferase</keyword>
<keyword evidence="12" id="KW-0460">Magnesium</keyword>
<dbReference type="GO" id="GO:0003879">
    <property type="term" value="F:ATP phosphoribosyltransferase activity"/>
    <property type="evidence" value="ECO:0007669"/>
    <property type="project" value="UniProtKB-EC"/>
</dbReference>
<dbReference type="InterPro" id="IPR001348">
    <property type="entry name" value="ATP_PRibTrfase_HisG"/>
</dbReference>
<evidence type="ECO:0000256" key="5">
    <source>
        <dbReference type="ARBA" id="ARBA00022490"/>
    </source>
</evidence>
<evidence type="ECO:0000313" key="16">
    <source>
        <dbReference type="EMBL" id="SVA22186.1"/>
    </source>
</evidence>
<organism evidence="16">
    <name type="scientific">marine metagenome</name>
    <dbReference type="NCBI Taxonomy" id="408172"/>
    <lineage>
        <taxon>unclassified sequences</taxon>
        <taxon>metagenomes</taxon>
        <taxon>ecological metagenomes</taxon>
    </lineage>
</organism>
<keyword evidence="10" id="KW-0547">Nucleotide-binding</keyword>
<dbReference type="PANTHER" id="PTHR21403:SF10">
    <property type="entry name" value="ATP PHOSPHORIBOSYLTRANSFERASE"/>
    <property type="match status" value="1"/>
</dbReference>
<dbReference type="SUPFAM" id="SSF54913">
    <property type="entry name" value="GlnB-like"/>
    <property type="match status" value="1"/>
</dbReference>
<evidence type="ECO:0000256" key="12">
    <source>
        <dbReference type="ARBA" id="ARBA00022842"/>
    </source>
</evidence>
<dbReference type="PANTHER" id="PTHR21403">
    <property type="entry name" value="ATP PHOSPHORIBOSYLTRANSFERASE ATP-PRTASE"/>
    <property type="match status" value="1"/>
</dbReference>
<evidence type="ECO:0000256" key="11">
    <source>
        <dbReference type="ARBA" id="ARBA00022840"/>
    </source>
</evidence>
<feature type="domain" description="Histidine biosynthesis HisG C-terminal" evidence="15">
    <location>
        <begin position="216"/>
        <end position="287"/>
    </location>
</feature>
<dbReference type="Pfam" id="PF01634">
    <property type="entry name" value="HisG"/>
    <property type="match status" value="1"/>
</dbReference>
<dbReference type="GO" id="GO:0005737">
    <property type="term" value="C:cytoplasm"/>
    <property type="evidence" value="ECO:0007669"/>
    <property type="project" value="UniProtKB-SubCell"/>
</dbReference>
<comment type="catalytic activity">
    <reaction evidence="1">
        <text>1-(5-phospho-beta-D-ribosyl)-ATP + diphosphate = 5-phospho-alpha-D-ribose 1-diphosphate + ATP</text>
        <dbReference type="Rhea" id="RHEA:18473"/>
        <dbReference type="ChEBI" id="CHEBI:30616"/>
        <dbReference type="ChEBI" id="CHEBI:33019"/>
        <dbReference type="ChEBI" id="CHEBI:58017"/>
        <dbReference type="ChEBI" id="CHEBI:73183"/>
        <dbReference type="EC" id="2.4.2.17"/>
    </reaction>
</comment>
<feature type="domain" description="ATP phosphoribosyltransferase catalytic" evidence="14">
    <location>
        <begin position="56"/>
        <end position="208"/>
    </location>
</feature>
<sequence>MTVLDANGQVRLALPTGRMKDGVNALLCDSGIHIKMSDRGYRPQVNLPGYEVKILKPQSIVEMLHLGSRDVGFSGADWVRELKADLVELLDTGLDPVQVVAAAPKSLLVDGKLPPQRLVIASEYETITREWIARTGLDATFVRSYGATEVFPPEDADCIVDNTSTGSTLRANNLAVIDVIADSSTRLYASPKAMHNSSKKRFIEHLAMLVQSVLVARERVMVEVNVDRQSLEGVIRVLPCMREPTVSPLRGDAGYAVKAAVPRDKLPLVIPEIKAAGGTDVVVTDLSQIIP</sequence>
<name>A0A381U1R9_9ZZZZ</name>
<evidence type="ECO:0000256" key="8">
    <source>
        <dbReference type="ARBA" id="ARBA00022679"/>
    </source>
</evidence>
<dbReference type="InterPro" id="IPR013820">
    <property type="entry name" value="ATP_PRibTrfase_cat"/>
</dbReference>
<keyword evidence="5" id="KW-0963">Cytoplasm</keyword>
<dbReference type="SUPFAM" id="SSF53850">
    <property type="entry name" value="Periplasmic binding protein-like II"/>
    <property type="match status" value="1"/>
</dbReference>
<dbReference type="GO" id="GO:0000287">
    <property type="term" value="F:magnesium ion binding"/>
    <property type="evidence" value="ECO:0007669"/>
    <property type="project" value="InterPro"/>
</dbReference>
<dbReference type="UniPathway" id="UPA00031">
    <property type="reaction ID" value="UER00006"/>
</dbReference>
<evidence type="ECO:0000259" key="14">
    <source>
        <dbReference type="Pfam" id="PF01634"/>
    </source>
</evidence>
<evidence type="ECO:0000256" key="3">
    <source>
        <dbReference type="ARBA" id="ARBA00004667"/>
    </source>
</evidence>
<keyword evidence="13" id="KW-0368">Histidine biosynthesis</keyword>
<dbReference type="InterPro" id="IPR015867">
    <property type="entry name" value="N-reg_PII/ATP_PRibTrfase_C"/>
</dbReference>
<dbReference type="InterPro" id="IPR013115">
    <property type="entry name" value="HisG_C"/>
</dbReference>
<keyword evidence="8" id="KW-0808">Transferase</keyword>
<comment type="pathway">
    <text evidence="3">Amino-acid biosynthesis; L-histidine biosynthesis; L-histidine from 5-phospho-alpha-D-ribose 1-diphosphate: step 1/9.</text>
</comment>
<dbReference type="Gene3D" id="3.30.70.120">
    <property type="match status" value="1"/>
</dbReference>
<accession>A0A381U1R9</accession>
<evidence type="ECO:0000259" key="15">
    <source>
        <dbReference type="Pfam" id="PF08029"/>
    </source>
</evidence>
<evidence type="ECO:0000256" key="7">
    <source>
        <dbReference type="ARBA" id="ARBA00022676"/>
    </source>
</evidence>
<dbReference type="EMBL" id="UINC01005576">
    <property type="protein sequence ID" value="SVA22186.1"/>
    <property type="molecule type" value="Genomic_DNA"/>
</dbReference>
<evidence type="ECO:0000256" key="10">
    <source>
        <dbReference type="ARBA" id="ARBA00022741"/>
    </source>
</evidence>
<dbReference type="Pfam" id="PF08029">
    <property type="entry name" value="HisG_C"/>
    <property type="match status" value="1"/>
</dbReference>
<keyword evidence="11" id="KW-0067">ATP-binding</keyword>
<dbReference type="AlphaFoldDB" id="A0A381U1R9"/>
<dbReference type="InterPro" id="IPR011322">
    <property type="entry name" value="N-reg_PII-like_a/b"/>
</dbReference>
<evidence type="ECO:0000256" key="4">
    <source>
        <dbReference type="ARBA" id="ARBA00011946"/>
    </source>
</evidence>
<dbReference type="GO" id="GO:0000105">
    <property type="term" value="P:L-histidine biosynthetic process"/>
    <property type="evidence" value="ECO:0007669"/>
    <property type="project" value="UniProtKB-UniPathway"/>
</dbReference>
<evidence type="ECO:0000256" key="13">
    <source>
        <dbReference type="ARBA" id="ARBA00023102"/>
    </source>
</evidence>
<reference evidence="16" key="1">
    <citation type="submission" date="2018-05" db="EMBL/GenBank/DDBJ databases">
        <authorList>
            <person name="Lanie J.A."/>
            <person name="Ng W.-L."/>
            <person name="Kazmierczak K.M."/>
            <person name="Andrzejewski T.M."/>
            <person name="Davidsen T.M."/>
            <person name="Wayne K.J."/>
            <person name="Tettelin H."/>
            <person name="Glass J.I."/>
            <person name="Rusch D."/>
            <person name="Podicherti R."/>
            <person name="Tsui H.-C.T."/>
            <person name="Winkler M.E."/>
        </authorList>
    </citation>
    <scope>NUCLEOTIDE SEQUENCE</scope>
</reference>
<protein>
    <recommendedName>
        <fullName evidence="4">ATP phosphoribosyltransferase</fullName>
        <ecNumber evidence="4">2.4.2.17</ecNumber>
    </recommendedName>
</protein>
<evidence type="ECO:0000256" key="2">
    <source>
        <dbReference type="ARBA" id="ARBA00004496"/>
    </source>
</evidence>
<gene>
    <name evidence="16" type="ORF">METZ01_LOCUS75040</name>
</gene>
<dbReference type="EC" id="2.4.2.17" evidence="4"/>
<dbReference type="NCBIfam" id="TIGR00070">
    <property type="entry name" value="hisG"/>
    <property type="match status" value="1"/>
</dbReference>
<evidence type="ECO:0000256" key="9">
    <source>
        <dbReference type="ARBA" id="ARBA00022723"/>
    </source>
</evidence>
<evidence type="ECO:0000256" key="1">
    <source>
        <dbReference type="ARBA" id="ARBA00000915"/>
    </source>
</evidence>
<keyword evidence="9" id="KW-0479">Metal-binding</keyword>
<evidence type="ECO:0000256" key="6">
    <source>
        <dbReference type="ARBA" id="ARBA00022605"/>
    </source>
</evidence>
<dbReference type="GO" id="GO:0005524">
    <property type="term" value="F:ATP binding"/>
    <property type="evidence" value="ECO:0007669"/>
    <property type="project" value="UniProtKB-KW"/>
</dbReference>
<proteinExistence type="predicted"/>
<dbReference type="NCBIfam" id="TIGR03455">
    <property type="entry name" value="HisG_C-term"/>
    <property type="match status" value="1"/>
</dbReference>
<keyword evidence="6" id="KW-0028">Amino-acid biosynthesis</keyword>
<dbReference type="Gene3D" id="3.40.190.10">
    <property type="entry name" value="Periplasmic binding protein-like II"/>
    <property type="match status" value="2"/>
</dbReference>